<accession>A0A916S140</accession>
<organism evidence="1 2">
    <name type="scientific">Edaphobacter acidisoli</name>
    <dbReference type="NCBI Taxonomy" id="2040573"/>
    <lineage>
        <taxon>Bacteria</taxon>
        <taxon>Pseudomonadati</taxon>
        <taxon>Acidobacteriota</taxon>
        <taxon>Terriglobia</taxon>
        <taxon>Terriglobales</taxon>
        <taxon>Acidobacteriaceae</taxon>
        <taxon>Edaphobacter</taxon>
    </lineage>
</organism>
<keyword evidence="2" id="KW-1185">Reference proteome</keyword>
<reference evidence="1" key="2">
    <citation type="submission" date="2020-09" db="EMBL/GenBank/DDBJ databases">
        <authorList>
            <person name="Sun Q."/>
            <person name="Zhou Y."/>
        </authorList>
    </citation>
    <scope>NUCLEOTIDE SEQUENCE</scope>
    <source>
        <strain evidence="1">CGMCC 1.15447</strain>
    </source>
</reference>
<comment type="caution">
    <text evidence="1">The sequence shown here is derived from an EMBL/GenBank/DDBJ whole genome shotgun (WGS) entry which is preliminary data.</text>
</comment>
<dbReference type="Proteomes" id="UP000648801">
    <property type="component" value="Unassembled WGS sequence"/>
</dbReference>
<reference evidence="1" key="1">
    <citation type="journal article" date="2014" name="Int. J. Syst. Evol. Microbiol.">
        <title>Complete genome sequence of Corynebacterium casei LMG S-19264T (=DSM 44701T), isolated from a smear-ripened cheese.</title>
        <authorList>
            <consortium name="US DOE Joint Genome Institute (JGI-PGF)"/>
            <person name="Walter F."/>
            <person name="Albersmeier A."/>
            <person name="Kalinowski J."/>
            <person name="Ruckert C."/>
        </authorList>
    </citation>
    <scope>NUCLEOTIDE SEQUENCE</scope>
    <source>
        <strain evidence="1">CGMCC 1.15447</strain>
    </source>
</reference>
<name>A0A916S140_9BACT</name>
<dbReference type="AlphaFoldDB" id="A0A916S140"/>
<dbReference type="RefSeq" id="WP_188760386.1">
    <property type="nucleotide sequence ID" value="NZ_BMJB01000003.1"/>
</dbReference>
<dbReference type="EMBL" id="BMJB01000003">
    <property type="protein sequence ID" value="GGA76912.1"/>
    <property type="molecule type" value="Genomic_DNA"/>
</dbReference>
<protein>
    <submittedName>
        <fullName evidence="1">Uncharacterized protein</fullName>
    </submittedName>
</protein>
<evidence type="ECO:0000313" key="2">
    <source>
        <dbReference type="Proteomes" id="UP000648801"/>
    </source>
</evidence>
<proteinExistence type="predicted"/>
<gene>
    <name evidence="1" type="ORF">GCM10011507_30310</name>
</gene>
<evidence type="ECO:0000313" key="1">
    <source>
        <dbReference type="EMBL" id="GGA76912.1"/>
    </source>
</evidence>
<sequence length="83" mass="9266">MFIVNAGSVEKLWAEPVENMVFGCSLLLMVDRYQVVQLEEGECENNVQLVLVEVENIFTRGAFGKAFEAGNAHLIAMLRQSFA</sequence>